<feature type="non-terminal residue" evidence="2">
    <location>
        <position position="57"/>
    </location>
</feature>
<dbReference type="InterPro" id="IPR035706">
    <property type="entry name" value="AAA_9"/>
</dbReference>
<name>A0AAV0AE45_PHAPC</name>
<organism evidence="2 3">
    <name type="scientific">Phakopsora pachyrhizi</name>
    <name type="common">Asian soybean rust disease fungus</name>
    <dbReference type="NCBI Taxonomy" id="170000"/>
    <lineage>
        <taxon>Eukaryota</taxon>
        <taxon>Fungi</taxon>
        <taxon>Dikarya</taxon>
        <taxon>Basidiomycota</taxon>
        <taxon>Pucciniomycotina</taxon>
        <taxon>Pucciniomycetes</taxon>
        <taxon>Pucciniales</taxon>
        <taxon>Phakopsoraceae</taxon>
        <taxon>Phakopsora</taxon>
    </lineage>
</organism>
<feature type="non-terminal residue" evidence="2">
    <location>
        <position position="1"/>
    </location>
</feature>
<comment type="caution">
    <text evidence="2">The sequence shown here is derived from an EMBL/GenBank/DDBJ whole genome shotgun (WGS) entry which is preliminary data.</text>
</comment>
<feature type="domain" description="Dynein heavy chain ATP-binding dynein motor region" evidence="1">
    <location>
        <begin position="1"/>
        <end position="57"/>
    </location>
</feature>
<sequence length="57" mass="6579">TFVNFTMTWASLQIQSSSQVLQVESLESDKIRTDAMKCQGEFKLTLSHLKKYLLKLL</sequence>
<dbReference type="Proteomes" id="UP001153365">
    <property type="component" value="Unassembled WGS sequence"/>
</dbReference>
<proteinExistence type="predicted"/>
<keyword evidence="3" id="KW-1185">Reference proteome</keyword>
<evidence type="ECO:0000313" key="2">
    <source>
        <dbReference type="EMBL" id="CAH7666327.1"/>
    </source>
</evidence>
<dbReference type="AlphaFoldDB" id="A0AAV0AE45"/>
<protein>
    <recommendedName>
        <fullName evidence="1">Dynein heavy chain ATP-binding dynein motor region domain-containing protein</fullName>
    </recommendedName>
</protein>
<dbReference type="EMBL" id="CALTRL010000099">
    <property type="protein sequence ID" value="CAH7666327.1"/>
    <property type="molecule type" value="Genomic_DNA"/>
</dbReference>
<dbReference type="Pfam" id="PF12781">
    <property type="entry name" value="AAA_9"/>
    <property type="match status" value="1"/>
</dbReference>
<evidence type="ECO:0000259" key="1">
    <source>
        <dbReference type="Pfam" id="PF12781"/>
    </source>
</evidence>
<accession>A0AAV0AE45</accession>
<evidence type="ECO:0000313" key="3">
    <source>
        <dbReference type="Proteomes" id="UP001153365"/>
    </source>
</evidence>
<gene>
    <name evidence="2" type="ORF">PPACK8108_LOCUS678</name>
</gene>
<reference evidence="2" key="1">
    <citation type="submission" date="2022-06" db="EMBL/GenBank/DDBJ databases">
        <authorList>
            <consortium name="SYNGENTA / RWTH Aachen University"/>
        </authorList>
    </citation>
    <scope>NUCLEOTIDE SEQUENCE</scope>
</reference>